<name>A0A939M063_9BRAD</name>
<evidence type="ECO:0000259" key="4">
    <source>
        <dbReference type="PROSITE" id="PS51857"/>
    </source>
</evidence>
<dbReference type="Proteomes" id="UP000664702">
    <property type="component" value="Chromosome"/>
</dbReference>
<evidence type="ECO:0000256" key="1">
    <source>
        <dbReference type="ARBA" id="ARBA00004496"/>
    </source>
</evidence>
<dbReference type="InterPro" id="IPR011129">
    <property type="entry name" value="CSD"/>
</dbReference>
<gene>
    <name evidence="6" type="ORF">J4G43_004970</name>
    <name evidence="5" type="ORF">J4G43_07170</name>
</gene>
<dbReference type="Gene3D" id="2.40.50.140">
    <property type="entry name" value="Nucleic acid-binding proteins"/>
    <property type="match status" value="1"/>
</dbReference>
<dbReference type="InterPro" id="IPR012340">
    <property type="entry name" value="NA-bd_OB-fold"/>
</dbReference>
<dbReference type="InterPro" id="IPR002059">
    <property type="entry name" value="CSP_DNA-bd"/>
</dbReference>
<dbReference type="GO" id="GO:0043488">
    <property type="term" value="P:regulation of mRNA stability"/>
    <property type="evidence" value="ECO:0007669"/>
    <property type="project" value="TreeGrafter"/>
</dbReference>
<dbReference type="SUPFAM" id="SSF50249">
    <property type="entry name" value="Nucleic acid-binding proteins"/>
    <property type="match status" value="1"/>
</dbReference>
<keyword evidence="3" id="KW-0597">Phosphoprotein</keyword>
<comment type="subcellular location">
    <subcellularLocation>
        <location evidence="1">Cytoplasm</location>
    </subcellularLocation>
</comment>
<reference evidence="6 7" key="2">
    <citation type="journal article" date="2022" name="Int. J. Syst. Evol. Microbiol.">
        <title>Strains of Bradyrhizobium barranii sp. nov. associated with legumes native to Canada are symbionts of soybeans and belong to different subspecies (subsp. barranii subsp. nov. and subsp. apii subsp. nov.) and symbiovars (sv. glycinearum and sv. septentrionale).</title>
        <authorList>
            <person name="Bromfield E.S.P."/>
            <person name="Cloutier S."/>
            <person name="Wasai-Hara S."/>
            <person name="Minamisawa K."/>
        </authorList>
    </citation>
    <scope>NUCLEOTIDE SEQUENCE [LARGE SCALE GENOMIC DNA]</scope>
    <source>
        <strain evidence="6 7">144S4</strain>
    </source>
</reference>
<dbReference type="KEGG" id="bban:J4G43_004970"/>
<accession>A0A939M063</accession>
<dbReference type="PANTHER" id="PTHR12962">
    <property type="entry name" value="CALCIUM-REGULATED HEAT STABLE PROTEIN CRHSP-24-RELATED"/>
    <property type="match status" value="1"/>
</dbReference>
<dbReference type="AlphaFoldDB" id="A0A939M063"/>
<evidence type="ECO:0000313" key="7">
    <source>
        <dbReference type="Proteomes" id="UP000664702"/>
    </source>
</evidence>
<sequence length="67" mass="7693">MARGKIVSWNDDRGFGFIKPDDGSADCFAHIRDIRNRIIPRIGDMVLYEVTHDPRSGKSRAEDVRYV</sequence>
<dbReference type="PANTHER" id="PTHR12962:SF1">
    <property type="entry name" value="COLD SHOCK DOMAIN-CONTAINING PROTEIN CG9705"/>
    <property type="match status" value="1"/>
</dbReference>
<feature type="domain" description="CSD" evidence="4">
    <location>
        <begin position="1"/>
        <end position="66"/>
    </location>
</feature>
<protein>
    <submittedName>
        <fullName evidence="5">Cold shock domain-containing protein</fullName>
    </submittedName>
</protein>
<dbReference type="PROSITE" id="PS51857">
    <property type="entry name" value="CSD_2"/>
    <property type="match status" value="1"/>
</dbReference>
<dbReference type="SMART" id="SM00357">
    <property type="entry name" value="CSP"/>
    <property type="match status" value="1"/>
</dbReference>
<organism evidence="5">
    <name type="scientific">Bradyrhizobium barranii subsp. barranii</name>
    <dbReference type="NCBI Taxonomy" id="2823807"/>
    <lineage>
        <taxon>Bacteria</taxon>
        <taxon>Pseudomonadati</taxon>
        <taxon>Pseudomonadota</taxon>
        <taxon>Alphaproteobacteria</taxon>
        <taxon>Hyphomicrobiales</taxon>
        <taxon>Nitrobacteraceae</taxon>
        <taxon>Bradyrhizobium</taxon>
        <taxon>Bradyrhizobium barranii</taxon>
    </lineage>
</organism>
<dbReference type="EMBL" id="CP086136">
    <property type="protein sequence ID" value="UEM13675.1"/>
    <property type="molecule type" value="Genomic_DNA"/>
</dbReference>
<dbReference type="GO" id="GO:0003730">
    <property type="term" value="F:mRNA 3'-UTR binding"/>
    <property type="evidence" value="ECO:0007669"/>
    <property type="project" value="TreeGrafter"/>
</dbReference>
<dbReference type="InterPro" id="IPR012156">
    <property type="entry name" value="Cold_shock_CspA"/>
</dbReference>
<keyword evidence="2" id="KW-0963">Cytoplasm</keyword>
<dbReference type="PIRSF" id="PIRSF002599">
    <property type="entry name" value="Cold_shock_A"/>
    <property type="match status" value="1"/>
</dbReference>
<dbReference type="GO" id="GO:0005829">
    <property type="term" value="C:cytosol"/>
    <property type="evidence" value="ECO:0007669"/>
    <property type="project" value="UniProtKB-ARBA"/>
</dbReference>
<dbReference type="RefSeq" id="WP_208084184.1">
    <property type="nucleotide sequence ID" value="NZ_CP086136.1"/>
</dbReference>
<evidence type="ECO:0000256" key="2">
    <source>
        <dbReference type="ARBA" id="ARBA00022490"/>
    </source>
</evidence>
<evidence type="ECO:0000313" key="5">
    <source>
        <dbReference type="EMBL" id="MBO1860761.1"/>
    </source>
</evidence>
<dbReference type="Pfam" id="PF00313">
    <property type="entry name" value="CSD"/>
    <property type="match status" value="1"/>
</dbReference>
<evidence type="ECO:0000256" key="3">
    <source>
        <dbReference type="ARBA" id="ARBA00022553"/>
    </source>
</evidence>
<reference evidence="5" key="1">
    <citation type="submission" date="2021-03" db="EMBL/GenBank/DDBJ databases">
        <title>Whole Genome Sequence of Bradyrhizobium sp. Strain 144S4.</title>
        <authorList>
            <person name="Bromfield E.S.P."/>
            <person name="Cloutier S."/>
        </authorList>
    </citation>
    <scope>NUCLEOTIDE SEQUENCE [LARGE SCALE GENOMIC DNA]</scope>
    <source>
        <strain evidence="5">144S4</strain>
    </source>
</reference>
<proteinExistence type="predicted"/>
<dbReference type="EMBL" id="JAGEMI010000001">
    <property type="protein sequence ID" value="MBO1860761.1"/>
    <property type="molecule type" value="Genomic_DNA"/>
</dbReference>
<evidence type="ECO:0000313" key="6">
    <source>
        <dbReference type="EMBL" id="UEM13675.1"/>
    </source>
</evidence>
<dbReference type="InterPro" id="IPR052069">
    <property type="entry name" value="Ca-reg_mRNA-binding_domain"/>
</dbReference>